<protein>
    <submittedName>
        <fullName evidence="1">Uncharacterized protein</fullName>
    </submittedName>
</protein>
<dbReference type="Proteomes" id="UP000827765">
    <property type="component" value="Segment"/>
</dbReference>
<accession>A0AAE7TQH8</accession>
<name>A0AAE7TQH8_9CAUD</name>
<gene>
    <name evidence="1" type="ORF">ORF039</name>
</gene>
<reference evidence="1 2" key="1">
    <citation type="submission" date="2020-10" db="EMBL/GenBank/DDBJ databases">
        <title>Genome of Yersinia pseudotuberculosis phages.</title>
        <authorList>
            <person name="Hammerl J.A."/>
            <person name="Hertwig S."/>
        </authorList>
    </citation>
    <scope>NUCLEOTIDE SEQUENCE [LARGE SCALE GENOMIC DNA]</scope>
</reference>
<organism evidence="1 2">
    <name type="scientific">Yersinia phage PYps3T</name>
    <dbReference type="NCBI Taxonomy" id="2801357"/>
    <lineage>
        <taxon>Viruses</taxon>
        <taxon>Duplodnaviria</taxon>
        <taxon>Heunggongvirae</taxon>
        <taxon>Uroviricota</taxon>
        <taxon>Caudoviricetes</taxon>
        <taxon>Chaseviridae</taxon>
        <taxon>Cleopatravirinae</taxon>
        <taxon>Carltongylesvirus</taxon>
        <taxon>Carltongylesvirus PYps3T</taxon>
    </lineage>
</organism>
<proteinExistence type="predicted"/>
<dbReference type="EMBL" id="MW147599">
    <property type="protein sequence ID" value="QQO91041.1"/>
    <property type="molecule type" value="Genomic_DNA"/>
</dbReference>
<sequence>MDKISIRAIIRNAIIHNEVRTYQFQEIQVALGCSRHKAKQLYYAFLYNAEEKFLRKKLSEPDDDSVKHHSV</sequence>
<evidence type="ECO:0000313" key="1">
    <source>
        <dbReference type="EMBL" id="QQO91041.1"/>
    </source>
</evidence>
<evidence type="ECO:0000313" key="2">
    <source>
        <dbReference type="Proteomes" id="UP000827765"/>
    </source>
</evidence>
<keyword evidence="2" id="KW-1185">Reference proteome</keyword>